<protein>
    <recommendedName>
        <fullName evidence="4">Integral membrane protein</fullName>
    </recommendedName>
</protein>
<accession>A0ABS9DCY7</accession>
<evidence type="ECO:0000313" key="3">
    <source>
        <dbReference type="Proteomes" id="UP001108089"/>
    </source>
</evidence>
<dbReference type="Proteomes" id="UP001108089">
    <property type="component" value="Unassembled WGS sequence"/>
</dbReference>
<reference evidence="2" key="1">
    <citation type="submission" date="2022-01" db="EMBL/GenBank/DDBJ databases">
        <title>Gordonia xiamenensis sp. nov., isolated from surface seawater in Xiamen.</title>
        <authorList>
            <person name="He Y.F."/>
        </authorList>
    </citation>
    <scope>NUCLEOTIDE SEQUENCE</scope>
    <source>
        <strain evidence="2">GW1C4-4</strain>
    </source>
</reference>
<organism evidence="2 3">
    <name type="scientific">Gordonia tangerina</name>
    <dbReference type="NCBI Taxonomy" id="2911060"/>
    <lineage>
        <taxon>Bacteria</taxon>
        <taxon>Bacillati</taxon>
        <taxon>Actinomycetota</taxon>
        <taxon>Actinomycetes</taxon>
        <taxon>Mycobacteriales</taxon>
        <taxon>Gordoniaceae</taxon>
        <taxon>Gordonia</taxon>
    </lineage>
</organism>
<dbReference type="EMBL" id="JAKGCU010000001">
    <property type="protein sequence ID" value="MCF3936962.1"/>
    <property type="molecule type" value="Genomic_DNA"/>
</dbReference>
<feature type="compositionally biased region" description="Pro residues" evidence="1">
    <location>
        <begin position="314"/>
        <end position="329"/>
    </location>
</feature>
<evidence type="ECO:0000313" key="2">
    <source>
        <dbReference type="EMBL" id="MCF3936962.1"/>
    </source>
</evidence>
<sequence>MPVTTTESRLEFGFPDVHPDARLFVTVHRTLRVPDDDTSYGLPPGLGSFQLTDVGQVRSRAGDWSPGDVLLPMWQAEAAWFSFSAPSDYPFLVRMSVGGVNAVTGDDFTDEVDFTGEDYFEVPTQPWLDGFRVDETTVRQFVAMPLGKGYTAAEQLTGVDDAAVRIQVTPLKGETWARRRAARQALQQTVADCGETMAPMAAPDGAMPEPGSAMGMGAGGSITQSVAVPIEPKENWAIGAQSHATLRIINSMQWQTLTGTPPHHAPPTITEYQRHGYPWFEWYDDSLARQGSSKFADLDTVKQVGDKHGEQPLPDNPSFPPPTPHIVGG</sequence>
<evidence type="ECO:0008006" key="4">
    <source>
        <dbReference type="Google" id="ProtNLM"/>
    </source>
</evidence>
<dbReference type="RefSeq" id="WP_235721585.1">
    <property type="nucleotide sequence ID" value="NZ_JAKGCU010000001.1"/>
</dbReference>
<comment type="caution">
    <text evidence="2">The sequence shown here is derived from an EMBL/GenBank/DDBJ whole genome shotgun (WGS) entry which is preliminary data.</text>
</comment>
<feature type="region of interest" description="Disordered" evidence="1">
    <location>
        <begin position="305"/>
        <end position="329"/>
    </location>
</feature>
<evidence type="ECO:0000256" key="1">
    <source>
        <dbReference type="SAM" id="MobiDB-lite"/>
    </source>
</evidence>
<gene>
    <name evidence="2" type="ORF">L1892_01015</name>
</gene>
<proteinExistence type="predicted"/>
<name>A0ABS9DCY7_9ACTN</name>
<keyword evidence="3" id="KW-1185">Reference proteome</keyword>